<feature type="compositionally biased region" description="Polar residues" evidence="5">
    <location>
        <begin position="336"/>
        <end position="347"/>
    </location>
</feature>
<dbReference type="OrthoDB" id="2354757at2759"/>
<feature type="region of interest" description="Disordered" evidence="5">
    <location>
        <begin position="635"/>
        <end position="680"/>
    </location>
</feature>
<dbReference type="InterPro" id="IPR051380">
    <property type="entry name" value="pH-response_reg_palI/RIM9"/>
</dbReference>
<evidence type="ECO:0000256" key="1">
    <source>
        <dbReference type="ARBA" id="ARBA00004141"/>
    </source>
</evidence>
<proteinExistence type="predicted"/>
<keyword evidence="4 6" id="KW-0472">Membrane</keyword>
<feature type="compositionally biased region" description="Basic and acidic residues" evidence="5">
    <location>
        <begin position="557"/>
        <end position="566"/>
    </location>
</feature>
<feature type="region of interest" description="Disordered" evidence="5">
    <location>
        <begin position="372"/>
        <end position="471"/>
    </location>
</feature>
<feature type="transmembrane region" description="Helical" evidence="6">
    <location>
        <begin position="151"/>
        <end position="173"/>
    </location>
</feature>
<keyword evidence="2 6" id="KW-0812">Transmembrane</keyword>
<feature type="compositionally biased region" description="Polar residues" evidence="5">
    <location>
        <begin position="662"/>
        <end position="680"/>
    </location>
</feature>
<reference evidence="7" key="1">
    <citation type="journal article" date="2014" name="Genome Announc.">
        <title>Genome sequence of the yeast Cyberlindnera fabianii (Hansenula fabianii).</title>
        <authorList>
            <person name="Freel K.C."/>
            <person name="Sarilar V."/>
            <person name="Neuveglise C."/>
            <person name="Devillers H."/>
            <person name="Friedrich A."/>
            <person name="Schacherer J."/>
        </authorList>
    </citation>
    <scope>NUCLEOTIDE SEQUENCE</scope>
    <source>
        <strain evidence="7">YJS4271</strain>
    </source>
</reference>
<evidence type="ECO:0000256" key="3">
    <source>
        <dbReference type="ARBA" id="ARBA00022989"/>
    </source>
</evidence>
<dbReference type="PhylomeDB" id="A0A061BF31"/>
<feature type="compositionally biased region" description="Acidic residues" evidence="5">
    <location>
        <begin position="441"/>
        <end position="452"/>
    </location>
</feature>
<dbReference type="PANTHER" id="PTHR28013">
    <property type="entry name" value="PROTEIN DCV1-RELATED"/>
    <property type="match status" value="1"/>
</dbReference>
<dbReference type="AlphaFoldDB" id="A0A061BF31"/>
<dbReference type="GO" id="GO:0035838">
    <property type="term" value="C:growing cell tip"/>
    <property type="evidence" value="ECO:0007669"/>
    <property type="project" value="TreeGrafter"/>
</dbReference>
<dbReference type="InterPro" id="IPR009571">
    <property type="entry name" value="SUR7/Rim9-like_fungi"/>
</dbReference>
<dbReference type="PANTHER" id="PTHR28013:SF3">
    <property type="entry name" value="PROTEIN DCV1-RELATED"/>
    <property type="match status" value="1"/>
</dbReference>
<accession>A0A061BF31</accession>
<feature type="compositionally biased region" description="Polar residues" evidence="5">
    <location>
        <begin position="590"/>
        <end position="602"/>
    </location>
</feature>
<feature type="compositionally biased region" description="Polar residues" evidence="5">
    <location>
        <begin position="212"/>
        <end position="222"/>
    </location>
</feature>
<evidence type="ECO:0000256" key="2">
    <source>
        <dbReference type="ARBA" id="ARBA00022692"/>
    </source>
</evidence>
<dbReference type="Pfam" id="PF06687">
    <property type="entry name" value="SUR7"/>
    <property type="match status" value="1"/>
</dbReference>
<dbReference type="GO" id="GO:0032153">
    <property type="term" value="C:cell division site"/>
    <property type="evidence" value="ECO:0007669"/>
    <property type="project" value="TreeGrafter"/>
</dbReference>
<organism evidence="7">
    <name type="scientific">Cyberlindnera fabianii</name>
    <name type="common">Yeast</name>
    <name type="synonym">Hansenula fabianii</name>
    <dbReference type="NCBI Taxonomy" id="36022"/>
    <lineage>
        <taxon>Eukaryota</taxon>
        <taxon>Fungi</taxon>
        <taxon>Dikarya</taxon>
        <taxon>Ascomycota</taxon>
        <taxon>Saccharomycotina</taxon>
        <taxon>Saccharomycetes</taxon>
        <taxon>Phaffomycetales</taxon>
        <taxon>Phaffomycetaceae</taxon>
        <taxon>Cyberlindnera</taxon>
    </lineage>
</organism>
<feature type="region of interest" description="Disordered" evidence="5">
    <location>
        <begin position="257"/>
        <end position="314"/>
    </location>
</feature>
<dbReference type="EMBL" id="LK052926">
    <property type="protein sequence ID" value="CDR48005.1"/>
    <property type="molecule type" value="Genomic_DNA"/>
</dbReference>
<sequence>MGFRVRPATTLTVILGIALAFQVIALISVPITQTITLCTYDGVKFGVFGLCADGSCTSPRIGYSDKDIANLSGFSLPSNARHSVSKLLVVHPIAAGFTFVLFCGAILLHWHGPSTSMKLLFFLLLWCMPAFLLSLLSFLVDILLFVPHLDWAGWIILASTVLIAISAIMFCIMRRTVSSRKAMKKYGNYGENDYQMAPLNYGYGTVDAGSDLKTSTNSNKGDQNSDEGAPFVDNADNTFNFEHSYRYDDIGDIPQTQAYDSVRGSNNPSAQSNPSYRNSDILAAPPTSYRGYEYTPANASPRPQNSAPPIPVISDEIPAYDHVPAQAFAPVERDQAVSTSATRNASLPTPPPQTAPYPSEIPIAHLNNIPEVSTVTPKTPYPQDNGILPRQTKLTGPRPMPATPGSGSAQSDTIPPYPPVPADEEWAFVPDEPPAVANDNIQDEGDNDDNDEPSAPPMVTEQKEVRGSKDLLVSSILSNPQLEREGTYRTRIAQKLAELQPQVYSTDSFAETDDELLMAPTAKNQREIGEITDDDEDDNDDTTFDNTMDNTTTEISDDNRESDELYHPVPSPLKLHETDAGAAIPDDASSAYSSRIPSTINTPVHEHFRREPSLIQRSQIPEHEALSSSILESIGTQGISSPSDVTLDSYPFPDAQERRQTPAPSFSNESIGSSTFTSVSQRGINPRYFEKNPEEYASYVQRQNLMQRIQGQPAVNRQTSGTPNNTPVDVLIASNPDFSIGTIGKSTKSKKKNIKGSLMR</sequence>
<feature type="transmembrane region" description="Helical" evidence="6">
    <location>
        <begin position="88"/>
        <end position="108"/>
    </location>
</feature>
<feature type="region of interest" description="Disordered" evidence="5">
    <location>
        <begin position="333"/>
        <end position="360"/>
    </location>
</feature>
<feature type="transmembrane region" description="Helical" evidence="6">
    <location>
        <begin position="12"/>
        <end position="31"/>
    </location>
</feature>
<keyword evidence="3 6" id="KW-1133">Transmembrane helix</keyword>
<feature type="region of interest" description="Disordered" evidence="5">
    <location>
        <begin position="511"/>
        <end position="607"/>
    </location>
</feature>
<evidence type="ECO:0000256" key="6">
    <source>
        <dbReference type="SAM" id="Phobius"/>
    </source>
</evidence>
<feature type="transmembrane region" description="Helical" evidence="6">
    <location>
        <begin position="120"/>
        <end position="145"/>
    </location>
</feature>
<feature type="region of interest" description="Disordered" evidence="5">
    <location>
        <begin position="212"/>
        <end position="233"/>
    </location>
</feature>
<gene>
    <name evidence="7" type="ORF">CYFA0S_41e00298g</name>
</gene>
<evidence type="ECO:0000256" key="5">
    <source>
        <dbReference type="SAM" id="MobiDB-lite"/>
    </source>
</evidence>
<comment type="subcellular location">
    <subcellularLocation>
        <location evidence="1">Membrane</location>
        <topology evidence="1">Multi-pass membrane protein</topology>
    </subcellularLocation>
</comment>
<feature type="compositionally biased region" description="Acidic residues" evidence="5">
    <location>
        <begin position="530"/>
        <end position="543"/>
    </location>
</feature>
<feature type="compositionally biased region" description="Polar residues" evidence="5">
    <location>
        <begin position="635"/>
        <end position="646"/>
    </location>
</feature>
<dbReference type="VEuPathDB" id="FungiDB:BON22_3830"/>
<evidence type="ECO:0000256" key="4">
    <source>
        <dbReference type="ARBA" id="ARBA00023136"/>
    </source>
</evidence>
<feature type="compositionally biased region" description="Low complexity" evidence="5">
    <location>
        <begin position="544"/>
        <end position="553"/>
    </location>
</feature>
<feature type="compositionally biased region" description="Polar residues" evidence="5">
    <location>
        <begin position="257"/>
        <end position="278"/>
    </location>
</feature>
<protein>
    <submittedName>
        <fullName evidence="7">CYFA0S41e00298g1_1</fullName>
    </submittedName>
</protein>
<name>A0A061BF31_CYBFA</name>
<dbReference type="GO" id="GO:0005886">
    <property type="term" value="C:plasma membrane"/>
    <property type="evidence" value="ECO:0007669"/>
    <property type="project" value="InterPro"/>
</dbReference>
<evidence type="ECO:0000313" key="7">
    <source>
        <dbReference type="EMBL" id="CDR48005.1"/>
    </source>
</evidence>